<evidence type="ECO:0008006" key="4">
    <source>
        <dbReference type="Google" id="ProtNLM"/>
    </source>
</evidence>
<gene>
    <name evidence="2" type="ORF">E6C64_07810</name>
    <name evidence="1" type="ORF">E6C64_08665</name>
</gene>
<dbReference type="Proteomes" id="UP000309133">
    <property type="component" value="Unassembled WGS sequence"/>
</dbReference>
<evidence type="ECO:0000313" key="1">
    <source>
        <dbReference type="EMBL" id="THG30702.1"/>
    </source>
</evidence>
<sequence length="135" mass="15326">MTTQPTISRGKIRLCKVCGKQIVVYNTTHNKCADCFYKNTKPVAQRGKQARLWETFRDKVAHPYLDKKYGRACVDCGAMPGMKPDGTPRHHDVDHIKNKGSHPDLRFDVKNLAYRCRSCHIRKTDGKPPIASSTL</sequence>
<proteinExistence type="predicted"/>
<comment type="caution">
    <text evidence="2">The sequence shown here is derived from an EMBL/GenBank/DDBJ whole genome shotgun (WGS) entry which is preliminary data.</text>
</comment>
<evidence type="ECO:0000313" key="2">
    <source>
        <dbReference type="EMBL" id="THG31939.1"/>
    </source>
</evidence>
<dbReference type="AlphaFoldDB" id="A0A4S4FNA6"/>
<dbReference type="EMBL" id="SSSM01000004">
    <property type="protein sequence ID" value="THG30702.1"/>
    <property type="molecule type" value="Genomic_DNA"/>
</dbReference>
<organism evidence="2 3">
    <name type="scientific">Naasia lichenicola</name>
    <dbReference type="NCBI Taxonomy" id="2565933"/>
    <lineage>
        <taxon>Bacteria</taxon>
        <taxon>Bacillati</taxon>
        <taxon>Actinomycetota</taxon>
        <taxon>Actinomycetes</taxon>
        <taxon>Micrococcales</taxon>
        <taxon>Microbacteriaceae</taxon>
        <taxon>Naasia</taxon>
    </lineage>
</organism>
<dbReference type="EMBL" id="SSSM01000003">
    <property type="protein sequence ID" value="THG31939.1"/>
    <property type="molecule type" value="Genomic_DNA"/>
</dbReference>
<keyword evidence="3" id="KW-1185">Reference proteome</keyword>
<dbReference type="OrthoDB" id="9802901at2"/>
<accession>A0A4S4FNA6</accession>
<reference evidence="2 3" key="1">
    <citation type="submission" date="2019-04" db="EMBL/GenBank/DDBJ databases">
        <authorList>
            <person name="Jiang L."/>
        </authorList>
    </citation>
    <scope>NUCLEOTIDE SEQUENCE [LARGE SCALE GENOMIC DNA]</scope>
    <source>
        <strain evidence="2 3">YIM 131853</strain>
    </source>
</reference>
<name>A0A4S4FNA6_9MICO</name>
<evidence type="ECO:0000313" key="3">
    <source>
        <dbReference type="Proteomes" id="UP000309133"/>
    </source>
</evidence>
<dbReference type="RefSeq" id="WP_136427059.1">
    <property type="nucleotide sequence ID" value="NZ_SSSM01000003.1"/>
</dbReference>
<protein>
    <recommendedName>
        <fullName evidence="4">HNH endonuclease</fullName>
    </recommendedName>
</protein>